<dbReference type="EMBL" id="SNVJ01000003">
    <property type="protein sequence ID" value="MXP62591.1"/>
    <property type="molecule type" value="Genomic_DNA"/>
</dbReference>
<keyword evidence="8" id="KW-1185">Reference proteome</keyword>
<dbReference type="Pfam" id="PF01758">
    <property type="entry name" value="SBF"/>
    <property type="match status" value="1"/>
</dbReference>
<feature type="transmembrane region" description="Helical" evidence="6">
    <location>
        <begin position="95"/>
        <end position="117"/>
    </location>
</feature>
<evidence type="ECO:0000313" key="8">
    <source>
        <dbReference type="Proteomes" id="UP000460715"/>
    </source>
</evidence>
<feature type="transmembrane region" description="Helical" evidence="6">
    <location>
        <begin position="66"/>
        <end position="83"/>
    </location>
</feature>
<dbReference type="RefSeq" id="WP_160935718.1">
    <property type="nucleotide sequence ID" value="NZ_SNVJ01000003.1"/>
</dbReference>
<feature type="transmembrane region" description="Helical" evidence="6">
    <location>
        <begin position="286"/>
        <end position="308"/>
    </location>
</feature>
<organism evidence="7 8">
    <name type="scientific">Teichococcus coralli</name>
    <dbReference type="NCBI Taxonomy" id="2545983"/>
    <lineage>
        <taxon>Bacteria</taxon>
        <taxon>Pseudomonadati</taxon>
        <taxon>Pseudomonadota</taxon>
        <taxon>Alphaproteobacteria</taxon>
        <taxon>Acetobacterales</taxon>
        <taxon>Roseomonadaceae</taxon>
        <taxon>Roseomonas</taxon>
    </lineage>
</organism>
<proteinExistence type="predicted"/>
<dbReference type="AlphaFoldDB" id="A0A845B5W6"/>
<reference evidence="7 8" key="1">
    <citation type="submission" date="2019-03" db="EMBL/GenBank/DDBJ databases">
        <title>Roseomonas sp. a novel Roseomonas species isolated from Sea whip Gorgonian.</title>
        <authorList>
            <person name="Li F."/>
            <person name="Pan X."/>
            <person name="Huang S."/>
            <person name="Li Z."/>
            <person name="Meng B."/>
        </authorList>
    </citation>
    <scope>NUCLEOTIDE SEQUENCE [LARGE SCALE GENOMIC DNA]</scope>
    <source>
        <strain evidence="7 8">M0104</strain>
    </source>
</reference>
<comment type="subcellular location">
    <subcellularLocation>
        <location evidence="1">Membrane</location>
        <topology evidence="1">Multi-pass membrane protein</topology>
    </subcellularLocation>
</comment>
<feature type="transmembrane region" description="Helical" evidence="6">
    <location>
        <begin position="43"/>
        <end position="60"/>
    </location>
</feature>
<comment type="caution">
    <text evidence="7">The sequence shown here is derived from an EMBL/GenBank/DDBJ whole genome shotgun (WGS) entry which is preliminary data.</text>
</comment>
<dbReference type="InterPro" id="IPR002657">
    <property type="entry name" value="BilAc:Na_symport/Acr3"/>
</dbReference>
<feature type="transmembrane region" description="Helical" evidence="6">
    <location>
        <begin position="314"/>
        <end position="332"/>
    </location>
</feature>
<accession>A0A845B5W6</accession>
<keyword evidence="4 6" id="KW-0472">Membrane</keyword>
<evidence type="ECO:0008006" key="9">
    <source>
        <dbReference type="Google" id="ProtNLM"/>
    </source>
</evidence>
<evidence type="ECO:0000256" key="3">
    <source>
        <dbReference type="ARBA" id="ARBA00022989"/>
    </source>
</evidence>
<feature type="transmembrane region" description="Helical" evidence="6">
    <location>
        <begin position="223"/>
        <end position="243"/>
    </location>
</feature>
<dbReference type="GO" id="GO:0016020">
    <property type="term" value="C:membrane"/>
    <property type="evidence" value="ECO:0007669"/>
    <property type="project" value="UniProtKB-SubCell"/>
</dbReference>
<feature type="transmembrane region" description="Helical" evidence="6">
    <location>
        <begin position="255"/>
        <end position="279"/>
    </location>
</feature>
<evidence type="ECO:0000256" key="4">
    <source>
        <dbReference type="ARBA" id="ARBA00023136"/>
    </source>
</evidence>
<protein>
    <recommendedName>
        <fullName evidence="9">Bile acid:sodium symporter</fullName>
    </recommendedName>
</protein>
<dbReference type="Gene3D" id="1.20.1530.20">
    <property type="match status" value="1"/>
</dbReference>
<evidence type="ECO:0000313" key="7">
    <source>
        <dbReference type="EMBL" id="MXP62591.1"/>
    </source>
</evidence>
<feature type="transmembrane region" description="Helical" evidence="6">
    <location>
        <begin position="160"/>
        <end position="184"/>
    </location>
</feature>
<sequence length="343" mass="35312">MACAPTGYRTGGERGQPPAAPPEDVPISRLPVRLLEWSARQGGLLLAIGIFAGLALPPLAAALRDVVTPVVALLMTLVLLRVDPAQVVGYLRRPLMVAALLAWLLLACPLLAYAAAWATGLAQGASAPLGAALVIMATGCAATSSPAFARLVGLDGEISLVAALLSTLLVPFTAPPLALGLLGLDLSLSIGSLMGRLALVVGLPLLASLVIRRLAGEARLRRWGPAVDGAVVLSVVLYGFGVMDGVLAKLLADPGFVLGGVLLAFAGSFALNLLTALAFLPAGQGLALSAGLLSGNRNMALYLAVLPATTEPRILLFFALCQFPLFLSPFLLKPVYGRLLRRG</sequence>
<keyword evidence="2 6" id="KW-0812">Transmembrane</keyword>
<dbReference type="Proteomes" id="UP000460715">
    <property type="component" value="Unassembled WGS sequence"/>
</dbReference>
<evidence type="ECO:0000256" key="5">
    <source>
        <dbReference type="SAM" id="MobiDB-lite"/>
    </source>
</evidence>
<gene>
    <name evidence="7" type="ORF">E0493_04390</name>
</gene>
<evidence type="ECO:0000256" key="1">
    <source>
        <dbReference type="ARBA" id="ARBA00004141"/>
    </source>
</evidence>
<evidence type="ECO:0000256" key="2">
    <source>
        <dbReference type="ARBA" id="ARBA00022692"/>
    </source>
</evidence>
<evidence type="ECO:0000256" key="6">
    <source>
        <dbReference type="SAM" id="Phobius"/>
    </source>
</evidence>
<dbReference type="OrthoDB" id="7262824at2"/>
<feature type="transmembrane region" description="Helical" evidence="6">
    <location>
        <begin position="190"/>
        <end position="211"/>
    </location>
</feature>
<feature type="transmembrane region" description="Helical" evidence="6">
    <location>
        <begin position="129"/>
        <end position="148"/>
    </location>
</feature>
<feature type="region of interest" description="Disordered" evidence="5">
    <location>
        <begin position="1"/>
        <end position="23"/>
    </location>
</feature>
<keyword evidence="3 6" id="KW-1133">Transmembrane helix</keyword>
<dbReference type="InterPro" id="IPR038770">
    <property type="entry name" value="Na+/solute_symporter_sf"/>
</dbReference>
<name>A0A845B5W6_9PROT</name>